<accession>A0AC35TXZ7</accession>
<evidence type="ECO:0000313" key="1">
    <source>
        <dbReference type="Proteomes" id="UP000095286"/>
    </source>
</evidence>
<dbReference type="WBParaSite" id="RSKR_0000543200.1">
    <property type="protein sequence ID" value="RSKR_0000543200.1"/>
    <property type="gene ID" value="RSKR_0000543200"/>
</dbReference>
<dbReference type="Proteomes" id="UP000095286">
    <property type="component" value="Unplaced"/>
</dbReference>
<reference evidence="2" key="1">
    <citation type="submission" date="2016-11" db="UniProtKB">
        <authorList>
            <consortium name="WormBaseParasite"/>
        </authorList>
    </citation>
    <scope>IDENTIFICATION</scope>
    <source>
        <strain evidence="2">KR3021</strain>
    </source>
</reference>
<organism evidence="1 2">
    <name type="scientific">Rhabditophanes sp. KR3021</name>
    <dbReference type="NCBI Taxonomy" id="114890"/>
    <lineage>
        <taxon>Eukaryota</taxon>
        <taxon>Metazoa</taxon>
        <taxon>Ecdysozoa</taxon>
        <taxon>Nematoda</taxon>
        <taxon>Chromadorea</taxon>
        <taxon>Rhabditida</taxon>
        <taxon>Tylenchina</taxon>
        <taxon>Panagrolaimomorpha</taxon>
        <taxon>Strongyloidoidea</taxon>
        <taxon>Alloionematidae</taxon>
        <taxon>Rhabditophanes</taxon>
    </lineage>
</organism>
<name>A0AC35TXZ7_9BILA</name>
<evidence type="ECO:0000313" key="2">
    <source>
        <dbReference type="WBParaSite" id="RSKR_0000543200.1"/>
    </source>
</evidence>
<proteinExistence type="predicted"/>
<protein>
    <submittedName>
        <fullName evidence="2">Pyruvate kinase</fullName>
    </submittedName>
</protein>
<sequence>MANTEIKELSKYNDVKTVVLVAPQKNSMVSNPIEANYQIVNETFVHIRKAEKIGVGIKSGIDNLIWLEKITKFEHAFLSLAQELLQNKSVLTEVKTIEGIGKTDIISDIDFEQTPESDLYLSLSSPSSMKKVWTK</sequence>